<comment type="caution">
    <text evidence="2">The sequence shown here is derived from an EMBL/GenBank/DDBJ whole genome shotgun (WGS) entry which is preliminary data.</text>
</comment>
<keyword evidence="1" id="KW-0472">Membrane</keyword>
<evidence type="ECO:0000313" key="3">
    <source>
        <dbReference type="Proteomes" id="UP000809431"/>
    </source>
</evidence>
<keyword evidence="1" id="KW-1133">Transmembrane helix</keyword>
<evidence type="ECO:0000256" key="1">
    <source>
        <dbReference type="SAM" id="Phobius"/>
    </source>
</evidence>
<keyword evidence="1" id="KW-0812">Transmembrane</keyword>
<dbReference type="EMBL" id="JAESND010000007">
    <property type="protein sequence ID" value="MBM3116909.1"/>
    <property type="molecule type" value="Genomic_DNA"/>
</dbReference>
<protein>
    <submittedName>
        <fullName evidence="2">Uncharacterized protein</fullName>
    </submittedName>
</protein>
<name>A0ABS2BMR6_9NEIS</name>
<accession>A0ABS2BMR6</accession>
<feature type="transmembrane region" description="Helical" evidence="1">
    <location>
        <begin position="12"/>
        <end position="32"/>
    </location>
</feature>
<gene>
    <name evidence="2" type="ORF">JMJ54_13830</name>
</gene>
<organism evidence="2 3">
    <name type="scientific">Jeongeupia naejangsanensis</name>
    <dbReference type="NCBI Taxonomy" id="613195"/>
    <lineage>
        <taxon>Bacteria</taxon>
        <taxon>Pseudomonadati</taxon>
        <taxon>Pseudomonadota</taxon>
        <taxon>Betaproteobacteria</taxon>
        <taxon>Neisseriales</taxon>
        <taxon>Chitinibacteraceae</taxon>
        <taxon>Jeongeupia</taxon>
    </lineage>
</organism>
<dbReference type="Proteomes" id="UP000809431">
    <property type="component" value="Unassembled WGS sequence"/>
</dbReference>
<evidence type="ECO:0000313" key="2">
    <source>
        <dbReference type="EMBL" id="MBM3116909.1"/>
    </source>
</evidence>
<feature type="transmembrane region" description="Helical" evidence="1">
    <location>
        <begin position="52"/>
        <end position="70"/>
    </location>
</feature>
<reference evidence="2 3" key="1">
    <citation type="submission" date="2021-01" db="EMBL/GenBank/DDBJ databases">
        <title>Draft Genome Sequence and Polyhydroxyalkanoate Biosynthetic Potential of Jeongeupia naejangsanensis Type Strain DSM 24253.</title>
        <authorList>
            <person name="Turrini P."/>
            <person name="Artuso I."/>
            <person name="Lugli G.A."/>
            <person name="Frangipani E."/>
            <person name="Ventura M."/>
            <person name="Visca P."/>
        </authorList>
    </citation>
    <scope>NUCLEOTIDE SEQUENCE [LARGE SCALE GENOMIC DNA]</scope>
    <source>
        <strain evidence="2 3">DSM 24253</strain>
    </source>
</reference>
<proteinExistence type="predicted"/>
<sequence length="175" mass="19910">MSSDLQVQHFTTGWRLVFLMQLMLLGVCVWMSWDVYHDPYGGFYQDLPSIVLFNFCFFLMSFVIGAGLGVQRVRLDRGREKLAYANHSTCHRWKEVDVADVQRVSIRSATRTMDALVDSLLVVVRSHEPGTPQYGVTLLDSRVTPTNKQSHSPLFVAVMDFIRESNPDAEIPALQ</sequence>
<keyword evidence="3" id="KW-1185">Reference proteome</keyword>
<dbReference type="RefSeq" id="WP_203539146.1">
    <property type="nucleotide sequence ID" value="NZ_JAESND010000007.1"/>
</dbReference>